<name>A0A5J6X3D6_9GAMM</name>
<evidence type="ECO:0000256" key="5">
    <source>
        <dbReference type="ARBA" id="ARBA00023239"/>
    </source>
</evidence>
<evidence type="ECO:0000256" key="6">
    <source>
        <dbReference type="ARBA" id="ARBA00023316"/>
    </source>
</evidence>
<dbReference type="KEGG" id="asim:FE240_08180"/>
<comment type="similarity">
    <text evidence="7">Belongs to the transglycosylase MltG family.</text>
</comment>
<dbReference type="Gene3D" id="3.30.160.60">
    <property type="entry name" value="Classic Zinc Finger"/>
    <property type="match status" value="2"/>
</dbReference>
<dbReference type="FunFam" id="3.30.160.60:FF:000242">
    <property type="entry name" value="Endolytic murein transglycosylase"/>
    <property type="match status" value="1"/>
</dbReference>
<feature type="site" description="Important for catalytic activity" evidence="7">
    <location>
        <position position="198"/>
    </location>
</feature>
<accession>A0A5J6X3D6</accession>
<keyword evidence="2 7" id="KW-0812">Transmembrane</keyword>
<evidence type="ECO:0000313" key="9">
    <source>
        <dbReference type="Proteomes" id="UP000594034"/>
    </source>
</evidence>
<keyword evidence="7" id="KW-0997">Cell inner membrane</keyword>
<dbReference type="InterPro" id="IPR003770">
    <property type="entry name" value="MLTG-like"/>
</dbReference>
<keyword evidence="1 7" id="KW-1003">Cell membrane</keyword>
<evidence type="ECO:0000256" key="4">
    <source>
        <dbReference type="ARBA" id="ARBA00023136"/>
    </source>
</evidence>
<keyword evidence="5 7" id="KW-0456">Lyase</keyword>
<dbReference type="GO" id="GO:0071555">
    <property type="term" value="P:cell wall organization"/>
    <property type="evidence" value="ECO:0007669"/>
    <property type="project" value="UniProtKB-KW"/>
</dbReference>
<dbReference type="HAMAP" id="MF_02065">
    <property type="entry name" value="MltG"/>
    <property type="match status" value="1"/>
</dbReference>
<keyword evidence="3 7" id="KW-1133">Transmembrane helix</keyword>
<evidence type="ECO:0000256" key="7">
    <source>
        <dbReference type="HAMAP-Rule" id="MF_02065"/>
    </source>
</evidence>
<comment type="function">
    <text evidence="7">Functions as a peptidoglycan terminase that cleaves nascent peptidoglycan strands endolytically to terminate their elongation.</text>
</comment>
<dbReference type="AlphaFoldDB" id="A0A5J6X3D6"/>
<dbReference type="EC" id="4.2.2.29" evidence="7"/>
<sequence length="315" mass="36087">MGGIHVYRQYDAVEQMSIKGPTRLYTVEKGVHAARVIEALAQDQLPDWAVRLWLRRHPDLTLIKSGTYEVKEGARLTEVLSLFASGKEFMFNITFVEGSRFEEWRTQLKSAPYLERITHEQSDEELAAELGIENGKLEGWFLPETYAYTTHTTDLALLRQAHAKMQRFLEEQWQKRQDKLPYKTPYEALVMASIIEKETAQPSERPLIASVFVNRLRLGMKLQTDPTVIYGVKDRYDGNIRRSDLTDNNPYNTYVINGLPPTPIAMPSKAAIEAALNPEQSDYLYFVAKGGGEHYFSKTLAEHNSAVRQYILKKP</sequence>
<dbReference type="Pfam" id="PF02618">
    <property type="entry name" value="YceG"/>
    <property type="match status" value="1"/>
</dbReference>
<gene>
    <name evidence="7 8" type="primary">mltG</name>
    <name evidence="8" type="ORF">FE240_08180</name>
</gene>
<dbReference type="GO" id="GO:0005886">
    <property type="term" value="C:plasma membrane"/>
    <property type="evidence" value="ECO:0007669"/>
    <property type="project" value="UniProtKB-UniRule"/>
</dbReference>
<keyword evidence="4 7" id="KW-0472">Membrane</keyword>
<keyword evidence="9" id="KW-1185">Reference proteome</keyword>
<comment type="catalytic activity">
    <reaction evidence="7">
        <text>a peptidoglycan chain = a peptidoglycan chain with N-acetyl-1,6-anhydromuramyl-[peptide] at the reducing end + a peptidoglycan chain with N-acetylglucosamine at the non-reducing end.</text>
        <dbReference type="EC" id="4.2.2.29"/>
    </reaction>
</comment>
<dbReference type="GO" id="GO:0009252">
    <property type="term" value="P:peptidoglycan biosynthetic process"/>
    <property type="evidence" value="ECO:0007669"/>
    <property type="project" value="UniProtKB-UniRule"/>
</dbReference>
<evidence type="ECO:0000256" key="3">
    <source>
        <dbReference type="ARBA" id="ARBA00022989"/>
    </source>
</evidence>
<dbReference type="EMBL" id="CP040449">
    <property type="protein sequence ID" value="QFI56663.1"/>
    <property type="molecule type" value="Genomic_DNA"/>
</dbReference>
<dbReference type="PANTHER" id="PTHR30518">
    <property type="entry name" value="ENDOLYTIC MUREIN TRANSGLYCOSYLASE"/>
    <property type="match status" value="1"/>
</dbReference>
<protein>
    <recommendedName>
        <fullName evidence="7">Endolytic murein transglycosylase</fullName>
        <ecNumber evidence="7">4.2.2.29</ecNumber>
    </recommendedName>
    <alternativeName>
        <fullName evidence="7">Peptidoglycan lytic transglycosylase</fullName>
    </alternativeName>
    <alternativeName>
        <fullName evidence="7">Peptidoglycan polymerization terminase</fullName>
    </alternativeName>
</protein>
<organism evidence="8 9">
    <name type="scientific">Aeromonas simiae</name>
    <dbReference type="NCBI Taxonomy" id="218936"/>
    <lineage>
        <taxon>Bacteria</taxon>
        <taxon>Pseudomonadati</taxon>
        <taxon>Pseudomonadota</taxon>
        <taxon>Gammaproteobacteria</taxon>
        <taxon>Aeromonadales</taxon>
        <taxon>Aeromonadaceae</taxon>
        <taxon>Aeromonas</taxon>
    </lineage>
</organism>
<reference evidence="8 9" key="1">
    <citation type="submission" date="2019-05" db="EMBL/GenBank/DDBJ databases">
        <title>OXA-830, a novel chromosomally encoded expanded-spectrum class D beta-lactamase in Aeromonas simiae.</title>
        <authorList>
            <person name="Zhou W."/>
            <person name="Chen Q."/>
        </authorList>
    </citation>
    <scope>NUCLEOTIDE SEQUENCE [LARGE SCALE GENOMIC DNA]</scope>
    <source>
        <strain evidence="8 9">A6</strain>
    </source>
</reference>
<dbReference type="CDD" id="cd08010">
    <property type="entry name" value="MltG_like"/>
    <property type="match status" value="1"/>
</dbReference>
<dbReference type="GO" id="GO:0008932">
    <property type="term" value="F:lytic endotransglycosylase activity"/>
    <property type="evidence" value="ECO:0007669"/>
    <property type="project" value="UniProtKB-UniRule"/>
</dbReference>
<dbReference type="NCBIfam" id="TIGR00247">
    <property type="entry name" value="endolytic transglycosylase MltG"/>
    <property type="match status" value="1"/>
</dbReference>
<dbReference type="RefSeq" id="WP_193004496.1">
    <property type="nucleotide sequence ID" value="NZ_CP040449.1"/>
</dbReference>
<evidence type="ECO:0000256" key="1">
    <source>
        <dbReference type="ARBA" id="ARBA00022475"/>
    </source>
</evidence>
<keyword evidence="6 7" id="KW-0961">Cell wall biogenesis/degradation</keyword>
<dbReference type="Proteomes" id="UP000594034">
    <property type="component" value="Chromosome"/>
</dbReference>
<evidence type="ECO:0000313" key="8">
    <source>
        <dbReference type="EMBL" id="QFI56663.1"/>
    </source>
</evidence>
<proteinExistence type="inferred from homology"/>
<dbReference type="PANTHER" id="PTHR30518:SF2">
    <property type="entry name" value="ENDOLYTIC MUREIN TRANSGLYCOSYLASE"/>
    <property type="match status" value="1"/>
</dbReference>
<evidence type="ECO:0000256" key="2">
    <source>
        <dbReference type="ARBA" id="ARBA00022692"/>
    </source>
</evidence>